<dbReference type="AlphaFoldDB" id="A0A5M9JA03"/>
<feature type="region of interest" description="Disordered" evidence="1">
    <location>
        <begin position="351"/>
        <end position="373"/>
    </location>
</feature>
<evidence type="ECO:0000256" key="1">
    <source>
        <dbReference type="SAM" id="MobiDB-lite"/>
    </source>
</evidence>
<feature type="compositionally biased region" description="Low complexity" evidence="1">
    <location>
        <begin position="177"/>
        <end position="193"/>
    </location>
</feature>
<evidence type="ECO:0000313" key="3">
    <source>
        <dbReference type="Proteomes" id="UP000322873"/>
    </source>
</evidence>
<feature type="compositionally biased region" description="Basic and acidic residues" evidence="1">
    <location>
        <begin position="14"/>
        <end position="32"/>
    </location>
</feature>
<dbReference type="Proteomes" id="UP000322873">
    <property type="component" value="Unassembled WGS sequence"/>
</dbReference>
<gene>
    <name evidence="2" type="ORF">EYC84_011409</name>
</gene>
<feature type="compositionally biased region" description="Low complexity" evidence="1">
    <location>
        <begin position="45"/>
        <end position="81"/>
    </location>
</feature>
<accession>A0A5M9JA03</accession>
<name>A0A5M9JA03_MONFR</name>
<reference evidence="2 3" key="1">
    <citation type="submission" date="2019-06" db="EMBL/GenBank/DDBJ databases">
        <title>Genome Sequence of the Brown Rot Fungal Pathogen Monilinia fructicola.</title>
        <authorList>
            <person name="De Miccolis Angelini R.M."/>
            <person name="Landi L."/>
            <person name="Abate D."/>
            <person name="Pollastro S."/>
            <person name="Romanazzi G."/>
            <person name="Faretra F."/>
        </authorList>
    </citation>
    <scope>NUCLEOTIDE SEQUENCE [LARGE SCALE GENOMIC DNA]</scope>
    <source>
        <strain evidence="2 3">Mfrc123</strain>
    </source>
</reference>
<organism evidence="2 3">
    <name type="scientific">Monilinia fructicola</name>
    <name type="common">Brown rot fungus</name>
    <name type="synonym">Ciboria fructicola</name>
    <dbReference type="NCBI Taxonomy" id="38448"/>
    <lineage>
        <taxon>Eukaryota</taxon>
        <taxon>Fungi</taxon>
        <taxon>Dikarya</taxon>
        <taxon>Ascomycota</taxon>
        <taxon>Pezizomycotina</taxon>
        <taxon>Leotiomycetes</taxon>
        <taxon>Helotiales</taxon>
        <taxon>Sclerotiniaceae</taxon>
        <taxon>Monilinia</taxon>
    </lineage>
</organism>
<feature type="compositionally biased region" description="Low complexity" evidence="1">
    <location>
        <begin position="216"/>
        <end position="225"/>
    </location>
</feature>
<protein>
    <submittedName>
        <fullName evidence="2">Uncharacterized protein</fullName>
    </submittedName>
</protein>
<evidence type="ECO:0000313" key="2">
    <source>
        <dbReference type="EMBL" id="KAA8564476.1"/>
    </source>
</evidence>
<dbReference type="EMBL" id="VICG01000015">
    <property type="protein sequence ID" value="KAA8564476.1"/>
    <property type="molecule type" value="Genomic_DNA"/>
</dbReference>
<feature type="compositionally biased region" description="Basic residues" evidence="1">
    <location>
        <begin position="281"/>
        <end position="294"/>
    </location>
</feature>
<dbReference type="VEuPathDB" id="FungiDB:MFRU_013g00790"/>
<feature type="compositionally biased region" description="Pro residues" evidence="1">
    <location>
        <begin position="238"/>
        <end position="248"/>
    </location>
</feature>
<feature type="compositionally biased region" description="Polar residues" evidence="1">
    <location>
        <begin position="161"/>
        <end position="170"/>
    </location>
</feature>
<proteinExistence type="predicted"/>
<keyword evidence="3" id="KW-1185">Reference proteome</keyword>
<dbReference type="OrthoDB" id="3543556at2759"/>
<feature type="compositionally biased region" description="Pro residues" evidence="1">
    <location>
        <begin position="1"/>
        <end position="10"/>
    </location>
</feature>
<sequence length="439" mass="48386">MNRYPTPPSTSSPKHTDHGYHSGHDLERHEPSIYENIAPTESYPSSHSQPQSQLQDQKSTINSTFTTASTAVPSSTSAWTSGPPDKTPLYERDVNNVHDFHGIISQDPSYNRPTQIDVPNISPYKTHPQEPVLEKGFGDGYFDNNQSGAPQPQPHRPAQETYWQETSDPLSLSYIAPTQNQPQPQSQPQYENQPQPPYPEQFNPSHPTYPGPPPRRSSSPIPTSHALHSATSPNNPYYNPPPWSPSWPSPSQTHAAPPRPHRRRSSPIPGHTPPRISSPLKKPHSPHSVSRPRPRPGLVKRMVSRVRSWLSALLSWVRGNPLKSGLLTFIPLMLGAGVVKTVKGVRAFLGHGGSKKKGTGGKDGKGEGVGSPTAKVEKKWHEEIFGDFKGFAGSKGGSLDGFLMIVHMLVNHYCKLSPSNIPRAASILLELYFLDLKKL</sequence>
<feature type="region of interest" description="Disordered" evidence="1">
    <location>
        <begin position="1"/>
        <end position="299"/>
    </location>
</feature>
<feature type="compositionally biased region" description="Basic and acidic residues" evidence="1">
    <location>
        <begin position="88"/>
        <end position="101"/>
    </location>
</feature>
<comment type="caution">
    <text evidence="2">The sequence shown here is derived from an EMBL/GenBank/DDBJ whole genome shotgun (WGS) entry which is preliminary data.</text>
</comment>